<dbReference type="GO" id="GO:0004066">
    <property type="term" value="F:asparagine synthase (glutamine-hydrolyzing) activity"/>
    <property type="evidence" value="ECO:0007669"/>
    <property type="project" value="UniProtKB-EC"/>
</dbReference>
<organism evidence="5 6">
    <name type="scientific">Billgrantia endophytica</name>
    <dbReference type="NCBI Taxonomy" id="2033802"/>
    <lineage>
        <taxon>Bacteria</taxon>
        <taxon>Pseudomonadati</taxon>
        <taxon>Pseudomonadota</taxon>
        <taxon>Gammaproteobacteria</taxon>
        <taxon>Oceanospirillales</taxon>
        <taxon>Halomonadaceae</taxon>
        <taxon>Billgrantia</taxon>
    </lineage>
</organism>
<reference evidence="5 6" key="1">
    <citation type="submission" date="2018-01" db="EMBL/GenBank/DDBJ databases">
        <title>Halomonas endophytica sp. nov., isolated from storage liquid in the stems of Populus euphratica.</title>
        <authorList>
            <person name="Chen C."/>
        </authorList>
    </citation>
    <scope>NUCLEOTIDE SEQUENCE [LARGE SCALE GENOMIC DNA]</scope>
    <source>
        <strain evidence="5 6">MC28</strain>
    </source>
</reference>
<evidence type="ECO:0000256" key="2">
    <source>
        <dbReference type="ARBA" id="ARBA00012737"/>
    </source>
</evidence>
<comment type="caution">
    <text evidence="5">The sequence shown here is derived from an EMBL/GenBank/DDBJ whole genome shotgun (WGS) entry which is preliminary data.</text>
</comment>
<dbReference type="Pfam" id="PF00733">
    <property type="entry name" value="Asn_synthase"/>
    <property type="match status" value="1"/>
</dbReference>
<dbReference type="AlphaFoldDB" id="A0A2N7U3J8"/>
<accession>A0A2N7U3J8</accession>
<evidence type="ECO:0000259" key="4">
    <source>
        <dbReference type="Pfam" id="PF00733"/>
    </source>
</evidence>
<dbReference type="PANTHER" id="PTHR43284">
    <property type="entry name" value="ASPARAGINE SYNTHETASE (GLUTAMINE-HYDROLYZING)"/>
    <property type="match status" value="1"/>
</dbReference>
<dbReference type="GO" id="GO:0006529">
    <property type="term" value="P:asparagine biosynthetic process"/>
    <property type="evidence" value="ECO:0007669"/>
    <property type="project" value="InterPro"/>
</dbReference>
<gene>
    <name evidence="5" type="ORF">C1H69_11575</name>
</gene>
<evidence type="ECO:0000256" key="1">
    <source>
        <dbReference type="ARBA" id="ARBA00005187"/>
    </source>
</evidence>
<name>A0A2N7U3J8_9GAMM</name>
<keyword evidence="6" id="KW-1185">Reference proteome</keyword>
<dbReference type="Gene3D" id="3.40.50.620">
    <property type="entry name" value="HUPs"/>
    <property type="match status" value="1"/>
</dbReference>
<evidence type="ECO:0000256" key="3">
    <source>
        <dbReference type="ARBA" id="ARBA00048741"/>
    </source>
</evidence>
<evidence type="ECO:0000313" key="6">
    <source>
        <dbReference type="Proteomes" id="UP000235803"/>
    </source>
</evidence>
<dbReference type="EMBL" id="PNRF01000023">
    <property type="protein sequence ID" value="PMR75016.1"/>
    <property type="molecule type" value="Genomic_DNA"/>
</dbReference>
<feature type="domain" description="Asparagine synthetase" evidence="4">
    <location>
        <begin position="187"/>
        <end position="263"/>
    </location>
</feature>
<comment type="pathway">
    <text evidence="1">Amino-acid biosynthesis; L-asparagine biosynthesis; L-asparagine from L-aspartate (L-Gln route): step 1/1.</text>
</comment>
<evidence type="ECO:0000313" key="5">
    <source>
        <dbReference type="EMBL" id="PMR75016.1"/>
    </source>
</evidence>
<comment type="catalytic activity">
    <reaction evidence="3">
        <text>L-aspartate + L-glutamine + ATP + H2O = L-asparagine + L-glutamate + AMP + diphosphate + H(+)</text>
        <dbReference type="Rhea" id="RHEA:12228"/>
        <dbReference type="ChEBI" id="CHEBI:15377"/>
        <dbReference type="ChEBI" id="CHEBI:15378"/>
        <dbReference type="ChEBI" id="CHEBI:29985"/>
        <dbReference type="ChEBI" id="CHEBI:29991"/>
        <dbReference type="ChEBI" id="CHEBI:30616"/>
        <dbReference type="ChEBI" id="CHEBI:33019"/>
        <dbReference type="ChEBI" id="CHEBI:58048"/>
        <dbReference type="ChEBI" id="CHEBI:58359"/>
        <dbReference type="ChEBI" id="CHEBI:456215"/>
        <dbReference type="EC" id="6.3.5.4"/>
    </reaction>
</comment>
<dbReference type="EC" id="6.3.5.4" evidence="2"/>
<dbReference type="PANTHER" id="PTHR43284:SF1">
    <property type="entry name" value="ASPARAGINE SYNTHETASE"/>
    <property type="match status" value="1"/>
</dbReference>
<dbReference type="InterPro" id="IPR001962">
    <property type="entry name" value="Asn_synthase"/>
</dbReference>
<dbReference type="SUPFAM" id="SSF52402">
    <property type="entry name" value="Adenine nucleotide alpha hydrolases-like"/>
    <property type="match status" value="1"/>
</dbReference>
<dbReference type="SUPFAM" id="SSF56235">
    <property type="entry name" value="N-terminal nucleophile aminohydrolases (Ntn hydrolases)"/>
    <property type="match status" value="1"/>
</dbReference>
<dbReference type="InterPro" id="IPR051786">
    <property type="entry name" value="ASN_synthetase/amidase"/>
</dbReference>
<proteinExistence type="predicted"/>
<dbReference type="InterPro" id="IPR014729">
    <property type="entry name" value="Rossmann-like_a/b/a_fold"/>
</dbReference>
<sequence>MNSIQCHLTSPRWTSCDLPGGSGHLRGAAWLNGQRLSTSEAVTLADPAAGIDPWRNRLSELNGFHALVRRDETGLVAMVDRIRSIPLFYGVAAGDMFLSDDADWVRARVGEESMNEEARADFELAGYVTGRDTLFRRVKQLRAGEALVVRDGDMGPVLDLERYFLFHYHGASDRDDTHRRVRLEAVVEDAFRRLVKMAGGRQIVVPLSGGHDSRLVATMLARLGYPNVLTYAYGHRGNREAEVSRAVAGRLGLPWVFVEYSQTAWREVATTDDYWEYQQWASGWNSITNMQDWLAVKLLTERGDVEPGSVFVPGHCCVTGFLPSPVFEAGREGRLMPAGDLGNELRERHFMLRAGAEGKARFQEHVLPRLARAHPLEEALTADDFIREFVLFGWQERQAKFIVNTVRSFEFFGHDWWMPLYDRDFMAFWQDVPRDWLEGRGGYVAFVERVFGELSGCDTPLGNAAQTSRQSLRARLLRMAAFRRGPGARMKRIAKRLLPALARGNTTASAGRFPPETFERLKARGYSHNGVAARIFLERFS</sequence>
<dbReference type="RefSeq" id="WP_102653560.1">
    <property type="nucleotide sequence ID" value="NZ_PNRF01000023.1"/>
</dbReference>
<dbReference type="Proteomes" id="UP000235803">
    <property type="component" value="Unassembled WGS sequence"/>
</dbReference>
<dbReference type="Gene3D" id="3.60.20.10">
    <property type="entry name" value="Glutamine Phosphoribosylpyrophosphate, subunit 1, domain 1"/>
    <property type="match status" value="1"/>
</dbReference>
<dbReference type="InterPro" id="IPR029055">
    <property type="entry name" value="Ntn_hydrolases_N"/>
</dbReference>
<protein>
    <recommendedName>
        <fullName evidence="2">asparagine synthase (glutamine-hydrolyzing)</fullName>
        <ecNumber evidence="2">6.3.5.4</ecNumber>
    </recommendedName>
</protein>